<dbReference type="Pfam" id="PF01382">
    <property type="entry name" value="Avidin"/>
    <property type="match status" value="1"/>
</dbReference>
<dbReference type="EMBL" id="KL887616">
    <property type="protein sequence ID" value="KGL75038.1"/>
    <property type="molecule type" value="Genomic_DNA"/>
</dbReference>
<dbReference type="GO" id="GO:0005576">
    <property type="term" value="C:extracellular region"/>
    <property type="evidence" value="ECO:0007669"/>
    <property type="project" value="UniProtKB-SubCell"/>
</dbReference>
<dbReference type="PROSITE" id="PS51326">
    <property type="entry name" value="AVIDIN_2"/>
    <property type="match status" value="1"/>
</dbReference>
<dbReference type="PANTHER" id="PTHR34399">
    <property type="entry name" value="AVIDIN-RELATED"/>
    <property type="match status" value="1"/>
</dbReference>
<keyword evidence="3 9" id="KW-0964">Secreted</keyword>
<gene>
    <name evidence="10" type="ORF">N309_05525</name>
</gene>
<feature type="non-terminal residue" evidence="10">
    <location>
        <position position="126"/>
    </location>
</feature>
<dbReference type="InterPro" id="IPR005469">
    <property type="entry name" value="Avidin"/>
</dbReference>
<evidence type="ECO:0000256" key="9">
    <source>
        <dbReference type="RuleBase" id="RU369114"/>
    </source>
</evidence>
<dbReference type="SUPFAM" id="SSF50876">
    <property type="entry name" value="Avidin/streptavidin"/>
    <property type="match status" value="1"/>
</dbReference>
<evidence type="ECO:0000313" key="11">
    <source>
        <dbReference type="Proteomes" id="UP000053641"/>
    </source>
</evidence>
<evidence type="ECO:0000256" key="7">
    <source>
        <dbReference type="ARBA" id="ARBA00023267"/>
    </source>
</evidence>
<evidence type="ECO:0000256" key="1">
    <source>
        <dbReference type="ARBA" id="ARBA00004613"/>
    </source>
</evidence>
<accession>A0A099Z1S3</accession>
<keyword evidence="7 9" id="KW-0092">Biotin</keyword>
<evidence type="ECO:0000256" key="6">
    <source>
        <dbReference type="ARBA" id="ARBA00023180"/>
    </source>
</evidence>
<keyword evidence="6 9" id="KW-0325">Glycoprotein</keyword>
<proteinExistence type="inferred from homology"/>
<keyword evidence="5 8" id="KW-1015">Disulfide bond</keyword>
<feature type="non-terminal residue" evidence="10">
    <location>
        <position position="1"/>
    </location>
</feature>
<dbReference type="InterPro" id="IPR051764">
    <property type="entry name" value="Avidin/Streptavidin-rel"/>
</dbReference>
<dbReference type="PANTHER" id="PTHR34399:SF3">
    <property type="entry name" value="AVID PROTEIN-RELATED"/>
    <property type="match status" value="1"/>
</dbReference>
<dbReference type="InterPro" id="IPR036896">
    <property type="entry name" value="Avidin-like_sf"/>
</dbReference>
<comment type="subcellular location">
    <subcellularLocation>
        <location evidence="1 9">Secreted</location>
    </subcellularLocation>
</comment>
<evidence type="ECO:0000256" key="5">
    <source>
        <dbReference type="ARBA" id="ARBA00023157"/>
    </source>
</evidence>
<sequence>QQCNLAGWWKNDLGSKMQVFNVDNKGDFSGMYHTAVSSTQKPIKPSPLRGSQHLDGDDKCTFGFVVNWKSFSDSTAVFVGQCFTDDKEREVLQTAWLLREKVDNLDNDWKATRSGHNVFTRVNPDE</sequence>
<evidence type="ECO:0000256" key="2">
    <source>
        <dbReference type="ARBA" id="ARBA00006297"/>
    </source>
</evidence>
<comment type="subunit">
    <text evidence="9">Homotetramer.</text>
</comment>
<dbReference type="AlphaFoldDB" id="A0A099Z1S3"/>
<organism evidence="10 11">
    <name type="scientific">Tinamus guttatus</name>
    <name type="common">White-throated tinamou</name>
    <dbReference type="NCBI Taxonomy" id="94827"/>
    <lineage>
        <taxon>Eukaryota</taxon>
        <taxon>Metazoa</taxon>
        <taxon>Chordata</taxon>
        <taxon>Craniata</taxon>
        <taxon>Vertebrata</taxon>
        <taxon>Euteleostomi</taxon>
        <taxon>Archelosauria</taxon>
        <taxon>Archosauria</taxon>
        <taxon>Dinosauria</taxon>
        <taxon>Saurischia</taxon>
        <taxon>Theropoda</taxon>
        <taxon>Coelurosauria</taxon>
        <taxon>Aves</taxon>
        <taxon>Palaeognathae</taxon>
        <taxon>Tinamiformes</taxon>
        <taxon>Tinamidae</taxon>
        <taxon>Tinamus</taxon>
    </lineage>
</organism>
<comment type="function">
    <text evidence="9">Forms a strong non-covalent specific complex with biotin.</text>
</comment>
<keyword evidence="11" id="KW-1185">Reference proteome</keyword>
<dbReference type="GO" id="GO:0009374">
    <property type="term" value="F:biotin binding"/>
    <property type="evidence" value="ECO:0007669"/>
    <property type="project" value="UniProtKB-UniRule"/>
</dbReference>
<evidence type="ECO:0000256" key="4">
    <source>
        <dbReference type="ARBA" id="ARBA00022729"/>
    </source>
</evidence>
<dbReference type="Gene3D" id="2.40.128.30">
    <property type="entry name" value="Avidin-like"/>
    <property type="match status" value="1"/>
</dbReference>
<evidence type="ECO:0000256" key="8">
    <source>
        <dbReference type="PIRSR" id="PIRSR605468-51"/>
    </source>
</evidence>
<dbReference type="PRINTS" id="PR00709">
    <property type="entry name" value="AVIDIN"/>
</dbReference>
<dbReference type="Proteomes" id="UP000053641">
    <property type="component" value="Unassembled WGS sequence"/>
</dbReference>
<feature type="disulfide bond" evidence="8">
    <location>
        <begin position="3"/>
        <end position="82"/>
    </location>
</feature>
<evidence type="ECO:0000256" key="3">
    <source>
        <dbReference type="ARBA" id="ARBA00022525"/>
    </source>
</evidence>
<dbReference type="InterPro" id="IPR005468">
    <property type="entry name" value="Avidin/str"/>
</dbReference>
<protein>
    <recommendedName>
        <fullName evidence="9">Avidin</fullName>
    </recommendedName>
</protein>
<keyword evidence="4 9" id="KW-0732">Signal</keyword>
<name>A0A099Z1S3_TINGU</name>
<reference evidence="10 11" key="1">
    <citation type="submission" date="2014-06" db="EMBL/GenBank/DDBJ databases">
        <title>Genome evolution of avian class.</title>
        <authorList>
            <person name="Zhang G."/>
            <person name="Li C."/>
        </authorList>
    </citation>
    <scope>NUCLEOTIDE SEQUENCE [LARGE SCALE GENOMIC DNA]</scope>
    <source>
        <strain evidence="10">BGI_N309</strain>
    </source>
</reference>
<evidence type="ECO:0000313" key="10">
    <source>
        <dbReference type="EMBL" id="KGL75038.1"/>
    </source>
</evidence>
<comment type="similarity">
    <text evidence="2 9">Belongs to the avidin/streptavidin family.</text>
</comment>